<feature type="compositionally biased region" description="Low complexity" evidence="1">
    <location>
        <begin position="455"/>
        <end position="472"/>
    </location>
</feature>
<dbReference type="VEuPathDB" id="FungiDB:UREG_03860"/>
<dbReference type="KEGG" id="ure:UREG_03860"/>
<evidence type="ECO:0000256" key="1">
    <source>
        <dbReference type="SAM" id="MobiDB-lite"/>
    </source>
</evidence>
<proteinExistence type="predicted"/>
<feature type="region of interest" description="Disordered" evidence="1">
    <location>
        <begin position="1043"/>
        <end position="1068"/>
    </location>
</feature>
<feature type="region of interest" description="Disordered" evidence="1">
    <location>
        <begin position="454"/>
        <end position="475"/>
    </location>
</feature>
<organism evidence="2 3">
    <name type="scientific">Uncinocarpus reesii (strain UAMH 1704)</name>
    <dbReference type="NCBI Taxonomy" id="336963"/>
    <lineage>
        <taxon>Eukaryota</taxon>
        <taxon>Fungi</taxon>
        <taxon>Dikarya</taxon>
        <taxon>Ascomycota</taxon>
        <taxon>Pezizomycotina</taxon>
        <taxon>Eurotiomycetes</taxon>
        <taxon>Eurotiomycetidae</taxon>
        <taxon>Onygenales</taxon>
        <taxon>Onygenaceae</taxon>
        <taxon>Uncinocarpus</taxon>
    </lineage>
</organism>
<dbReference type="InParanoid" id="C4JM02"/>
<feature type="compositionally biased region" description="Basic and acidic residues" evidence="1">
    <location>
        <begin position="1124"/>
        <end position="1139"/>
    </location>
</feature>
<feature type="region of interest" description="Disordered" evidence="1">
    <location>
        <begin position="1115"/>
        <end position="1176"/>
    </location>
</feature>
<keyword evidence="3" id="KW-1185">Reference proteome</keyword>
<protein>
    <submittedName>
        <fullName evidence="2">Uncharacterized protein</fullName>
    </submittedName>
</protein>
<name>C4JM02_UNCRE</name>
<dbReference type="STRING" id="336963.C4JM02"/>
<dbReference type="GeneID" id="8441457"/>
<dbReference type="eggNOG" id="ENOG502QVDP">
    <property type="taxonomic scope" value="Eukaryota"/>
</dbReference>
<feature type="compositionally biased region" description="Low complexity" evidence="1">
    <location>
        <begin position="1161"/>
        <end position="1176"/>
    </location>
</feature>
<evidence type="ECO:0000313" key="3">
    <source>
        <dbReference type="Proteomes" id="UP000002058"/>
    </source>
</evidence>
<dbReference type="OrthoDB" id="3548913at2759"/>
<dbReference type="EMBL" id="CH476616">
    <property type="protein sequence ID" value="EEP79014.1"/>
    <property type="molecule type" value="Genomic_DNA"/>
</dbReference>
<accession>C4JM02</accession>
<dbReference type="PANTHER" id="PTHR42064">
    <property type="entry name" value="YALI0F28677P"/>
    <property type="match status" value="1"/>
</dbReference>
<dbReference type="OMA" id="KMWTITA"/>
<feature type="compositionally biased region" description="Low complexity" evidence="1">
    <location>
        <begin position="1049"/>
        <end position="1061"/>
    </location>
</feature>
<dbReference type="Proteomes" id="UP000002058">
    <property type="component" value="Unassembled WGS sequence"/>
</dbReference>
<reference evidence="3" key="1">
    <citation type="journal article" date="2009" name="Genome Res.">
        <title>Comparative genomic analyses of the human fungal pathogens Coccidioides and their relatives.</title>
        <authorList>
            <person name="Sharpton T.J."/>
            <person name="Stajich J.E."/>
            <person name="Rounsley S.D."/>
            <person name="Gardner M.J."/>
            <person name="Wortman J.R."/>
            <person name="Jordar V.S."/>
            <person name="Maiti R."/>
            <person name="Kodira C.D."/>
            <person name="Neafsey D.E."/>
            <person name="Zeng Q."/>
            <person name="Hung C.-Y."/>
            <person name="McMahan C."/>
            <person name="Muszewska A."/>
            <person name="Grynberg M."/>
            <person name="Mandel M.A."/>
            <person name="Kellner E.M."/>
            <person name="Barker B.M."/>
            <person name="Galgiani J.N."/>
            <person name="Orbach M.J."/>
            <person name="Kirkland T.N."/>
            <person name="Cole G.T."/>
            <person name="Henn M.R."/>
            <person name="Birren B.W."/>
            <person name="Taylor J.W."/>
        </authorList>
    </citation>
    <scope>NUCLEOTIDE SEQUENCE [LARGE SCALE GENOMIC DNA]</scope>
    <source>
        <strain evidence="3">UAMH 1704</strain>
    </source>
</reference>
<dbReference type="HOGENOM" id="CLU_001347_1_0_1"/>
<gene>
    <name evidence="2" type="ORF">UREG_03860</name>
</gene>
<feature type="region of interest" description="Disordered" evidence="1">
    <location>
        <begin position="890"/>
        <end position="912"/>
    </location>
</feature>
<dbReference type="PANTHER" id="PTHR42064:SF1">
    <property type="entry name" value="YALI0F28677P"/>
    <property type="match status" value="1"/>
</dbReference>
<dbReference type="RefSeq" id="XP_002544343.1">
    <property type="nucleotide sequence ID" value="XM_002544297.1"/>
</dbReference>
<evidence type="ECO:0000313" key="2">
    <source>
        <dbReference type="EMBL" id="EEP79014.1"/>
    </source>
</evidence>
<sequence>MSKAMTICLELLLTSPKARPGSFTQRLTPRSREDLLEFLTRVRTDSDFLFQCIASLTPAQLSGLISPAHAVDAGEVYSPLSSRNKPPSLFTRRTTSHSNVFKEHAFAFERTDPLSALLFNVFSAPMASNSPDARLRLDVWSSACAKLISHGGPGYYPFIGQILSIWSSATAWKVKPKLEVYLMDVLQKGAFLLEYPDGRRLGLDTDGFDPLRTDVAEQFFQSAVHDLFAVLDDSDAGFPEGAIELGNAIIEKLGTAETHKRFLDFIFSQWFFRKFLPTAISYPETHGLLLDFHITKDARDRLLSQISHRAQLYASRTLHHPPEAALTPPLIRLHVENMLSHFKQSSPRRYSDTMPSPLPSDGTSVCDVSENFLSLSTTDITTVLDALFPKSGSFLNSPDPFQNLSSSSSPLIGHGIRNDGRPFETSLFQARIDPFPTRPTVAKTVITAEMSFQNSPKSYSVPPSSTVSPVSPQESFSRSADRIRYEISEINESEDRHSLGSPTSEDWAIISISRDGRKLSFRLDEENPPLMERSSGDWTGLSREDRDALNSAVIKLTDEFEHTFSLVETNECLNARARVEEPSYLRRRFMDNMVNCQRQSNFTTSHYWWNAARLLRIASNGNPTRVTDDRILGPMYLTAKVSTDFDSSIISRCSPKAIRLKHTLKHLQTQVKTSMSGLAKLRNKMWYMTDVRNSLRYEDARNVALALKSMAGFQTPSAVPEPKSKFGSRSLGGSFLQKPEIQVMNVMKASGSQGGPMKLSDEQVDITRKFLHRSGIDNFCRGEERIHRFCYEVKTSVSKLVGESMTDSPVLWSSELYQKERSMFEAPGTRPLTALSAGTGIRPSSIASEDSLYPFPSQPLGGRNLDSLFRSPTDIPSLVHKSSFQSLSSERWKGRDASADTSSVGDSPGRAASTVESYQPFWSPIHTQAQSTTSISSFQSRPASMVSDVLTTRRLERSPPGKAAFLDELKQTLTSLLLSDLGSPVWSCGSETDAWFSDYLNQPRVRVQMSKQERLDRFLAELATPSAIHALDDRPGRKLRRTHSAVALSSKYSESKGSSESNDPSITKGTQDFEYEQAFQQLMDGFSRPANPFTKLKALNDLRSLVIASLTSPGTSVEASHGQLDARVRGAQGGREHQRNSISEGSKPPNIADDQTPTPSSPGLNGISSGSSINSGPSDNQIIRALRDLIQKFQPKTLFRDLQFIAAFVPSEVLNKVDAGTAFLQFGLAAFELKDDLCHSMVEIADKIVSQELNQRQRHSPFSPRFGNGIEDAARMWIITAREGNAVAQRELAILYLTHPEILPRVTLPLTMPRDTFKAEMMYRRDLDSKSDPQSMCLALHWMQLSAAGGDELAQNRLREREEFESFV</sequence>